<dbReference type="GO" id="GO:0016020">
    <property type="term" value="C:membrane"/>
    <property type="evidence" value="ECO:0007669"/>
    <property type="project" value="UniProtKB-SubCell"/>
</dbReference>
<evidence type="ECO:0000256" key="1">
    <source>
        <dbReference type="ARBA" id="ARBA00004479"/>
    </source>
</evidence>
<feature type="transmembrane region" description="Helical" evidence="8">
    <location>
        <begin position="109"/>
        <end position="132"/>
    </location>
</feature>
<dbReference type="PANTHER" id="PTHR28607">
    <property type="entry name" value="EXPRESSED PROTEIN"/>
    <property type="match status" value="1"/>
</dbReference>
<proteinExistence type="inferred from homology"/>
<evidence type="ECO:0000256" key="2">
    <source>
        <dbReference type="ARBA" id="ARBA00006986"/>
    </source>
</evidence>
<reference evidence="10 11" key="1">
    <citation type="journal article" date="2021" name="Elife">
        <title>Chloroplast acquisition without the gene transfer in kleptoplastic sea slugs, Plakobranchus ocellatus.</title>
        <authorList>
            <person name="Maeda T."/>
            <person name="Takahashi S."/>
            <person name="Yoshida T."/>
            <person name="Shimamura S."/>
            <person name="Takaki Y."/>
            <person name="Nagai Y."/>
            <person name="Toyoda A."/>
            <person name="Suzuki Y."/>
            <person name="Arimoto A."/>
            <person name="Ishii H."/>
            <person name="Satoh N."/>
            <person name="Nishiyama T."/>
            <person name="Hasebe M."/>
            <person name="Maruyama T."/>
            <person name="Minagawa J."/>
            <person name="Obokata J."/>
            <person name="Shigenobu S."/>
        </authorList>
    </citation>
    <scope>NUCLEOTIDE SEQUENCE [LARGE SCALE GENOMIC DNA]</scope>
</reference>
<feature type="chain" id="PRO_5043819975" evidence="9">
    <location>
        <begin position="17"/>
        <end position="179"/>
    </location>
</feature>
<sequence>MLISFGLVLLVLEVESLPYTSKSVGPSFQDTSAFNRFRREEQGGKTAVVGDRPMENNAAIEENAKSKFEDKSNSPLNCSLPSSSNVTICKDDGYVNSILSQMSENKGMLWRTLCVSLGVTGIVIIYFVIRAVRLRRRRSKSRKYGIITQHDHGDVEMEPLGDGNDDDDDYTVFEMNGKR</sequence>
<evidence type="ECO:0000313" key="11">
    <source>
        <dbReference type="Proteomes" id="UP000762676"/>
    </source>
</evidence>
<comment type="similarity">
    <text evidence="2">Belongs to the FAM174 family.</text>
</comment>
<gene>
    <name evidence="10" type="ORF">ElyMa_000726100</name>
</gene>
<feature type="signal peptide" evidence="9">
    <location>
        <begin position="1"/>
        <end position="16"/>
    </location>
</feature>
<dbReference type="EMBL" id="BMAT01001486">
    <property type="protein sequence ID" value="GFR86665.1"/>
    <property type="molecule type" value="Genomic_DNA"/>
</dbReference>
<keyword evidence="11" id="KW-1185">Reference proteome</keyword>
<protein>
    <submittedName>
        <fullName evidence="10">Membrane protein FAM174-like</fullName>
    </submittedName>
</protein>
<keyword evidence="5 8" id="KW-1133">Transmembrane helix</keyword>
<evidence type="ECO:0000256" key="4">
    <source>
        <dbReference type="ARBA" id="ARBA00022729"/>
    </source>
</evidence>
<organism evidence="10 11">
    <name type="scientific">Elysia marginata</name>
    <dbReference type="NCBI Taxonomy" id="1093978"/>
    <lineage>
        <taxon>Eukaryota</taxon>
        <taxon>Metazoa</taxon>
        <taxon>Spiralia</taxon>
        <taxon>Lophotrochozoa</taxon>
        <taxon>Mollusca</taxon>
        <taxon>Gastropoda</taxon>
        <taxon>Heterobranchia</taxon>
        <taxon>Euthyneura</taxon>
        <taxon>Panpulmonata</taxon>
        <taxon>Sacoglossa</taxon>
        <taxon>Placobranchoidea</taxon>
        <taxon>Plakobranchidae</taxon>
        <taxon>Elysia</taxon>
    </lineage>
</organism>
<dbReference type="Pfam" id="PF06679">
    <property type="entry name" value="DUF1180"/>
    <property type="match status" value="1"/>
</dbReference>
<evidence type="ECO:0000256" key="8">
    <source>
        <dbReference type="SAM" id="Phobius"/>
    </source>
</evidence>
<keyword evidence="7" id="KW-0325">Glycoprotein</keyword>
<name>A0AAV4GNH8_9GAST</name>
<dbReference type="AlphaFoldDB" id="A0AAV4GNH8"/>
<evidence type="ECO:0000313" key="10">
    <source>
        <dbReference type="EMBL" id="GFR86665.1"/>
    </source>
</evidence>
<dbReference type="PANTHER" id="PTHR28607:SF4">
    <property type="entry name" value="TRANSMEMBRANE PROTEIN"/>
    <property type="match status" value="1"/>
</dbReference>
<dbReference type="Proteomes" id="UP000762676">
    <property type="component" value="Unassembled WGS sequence"/>
</dbReference>
<comment type="subcellular location">
    <subcellularLocation>
        <location evidence="1">Membrane</location>
        <topology evidence="1">Single-pass type I membrane protein</topology>
    </subcellularLocation>
</comment>
<evidence type="ECO:0000256" key="9">
    <source>
        <dbReference type="SAM" id="SignalP"/>
    </source>
</evidence>
<dbReference type="InterPro" id="IPR009565">
    <property type="entry name" value="FAM174-like"/>
</dbReference>
<keyword evidence="6 8" id="KW-0472">Membrane</keyword>
<evidence type="ECO:0000256" key="5">
    <source>
        <dbReference type="ARBA" id="ARBA00022989"/>
    </source>
</evidence>
<comment type="caution">
    <text evidence="10">The sequence shown here is derived from an EMBL/GenBank/DDBJ whole genome shotgun (WGS) entry which is preliminary data.</text>
</comment>
<accession>A0AAV4GNH8</accession>
<evidence type="ECO:0000256" key="6">
    <source>
        <dbReference type="ARBA" id="ARBA00023136"/>
    </source>
</evidence>
<keyword evidence="4 9" id="KW-0732">Signal</keyword>
<evidence type="ECO:0000256" key="3">
    <source>
        <dbReference type="ARBA" id="ARBA00022692"/>
    </source>
</evidence>
<keyword evidence="3 8" id="KW-0812">Transmembrane</keyword>
<evidence type="ECO:0000256" key="7">
    <source>
        <dbReference type="ARBA" id="ARBA00023180"/>
    </source>
</evidence>